<name>A0AAD7KI22_9AGAR</name>
<organism evidence="2 3">
    <name type="scientific">Mycena maculata</name>
    <dbReference type="NCBI Taxonomy" id="230809"/>
    <lineage>
        <taxon>Eukaryota</taxon>
        <taxon>Fungi</taxon>
        <taxon>Dikarya</taxon>
        <taxon>Basidiomycota</taxon>
        <taxon>Agaricomycotina</taxon>
        <taxon>Agaricomycetes</taxon>
        <taxon>Agaricomycetidae</taxon>
        <taxon>Agaricales</taxon>
        <taxon>Marasmiineae</taxon>
        <taxon>Mycenaceae</taxon>
        <taxon>Mycena</taxon>
    </lineage>
</organism>
<dbReference type="Proteomes" id="UP001215280">
    <property type="component" value="Unassembled WGS sequence"/>
</dbReference>
<gene>
    <name evidence="2" type="ORF">DFH07DRAFT_786677</name>
</gene>
<keyword evidence="3" id="KW-1185">Reference proteome</keyword>
<feature type="transmembrane region" description="Helical" evidence="1">
    <location>
        <begin position="182"/>
        <end position="205"/>
    </location>
</feature>
<evidence type="ECO:0000313" key="3">
    <source>
        <dbReference type="Proteomes" id="UP001215280"/>
    </source>
</evidence>
<keyword evidence="1" id="KW-0812">Transmembrane</keyword>
<keyword evidence="1" id="KW-1133">Transmembrane helix</keyword>
<dbReference type="AlphaFoldDB" id="A0AAD7KI22"/>
<proteinExistence type="predicted"/>
<feature type="transmembrane region" description="Helical" evidence="1">
    <location>
        <begin position="139"/>
        <end position="161"/>
    </location>
</feature>
<sequence length="223" mass="24882">MPPPVRVGHIFPPADEDTSIHDLRRTGRHYGPIRCRPRHHRCSPGRYYIPRNGDSDEQRHFAEIQATELKWLRTFVAREGLTVTNNAITDSLLLYRCATIWAGSPYHKFVVGVCGLLIFATMILGYVATFVIASDALLAAPYSMALATNFILLGLTAGRIWRKGRQAAVVLGSSAGQRYNTTLEIVCESSLLYVIVVFVYLISIYTQDALLVRRHPSAGGMLY</sequence>
<reference evidence="2" key="1">
    <citation type="submission" date="2023-03" db="EMBL/GenBank/DDBJ databases">
        <title>Massive genome expansion in bonnet fungi (Mycena s.s.) driven by repeated elements and novel gene families across ecological guilds.</title>
        <authorList>
            <consortium name="Lawrence Berkeley National Laboratory"/>
            <person name="Harder C.B."/>
            <person name="Miyauchi S."/>
            <person name="Viragh M."/>
            <person name="Kuo A."/>
            <person name="Thoen E."/>
            <person name="Andreopoulos B."/>
            <person name="Lu D."/>
            <person name="Skrede I."/>
            <person name="Drula E."/>
            <person name="Henrissat B."/>
            <person name="Morin E."/>
            <person name="Kohler A."/>
            <person name="Barry K."/>
            <person name="LaButti K."/>
            <person name="Morin E."/>
            <person name="Salamov A."/>
            <person name="Lipzen A."/>
            <person name="Mereny Z."/>
            <person name="Hegedus B."/>
            <person name="Baldrian P."/>
            <person name="Stursova M."/>
            <person name="Weitz H."/>
            <person name="Taylor A."/>
            <person name="Grigoriev I.V."/>
            <person name="Nagy L.G."/>
            <person name="Martin F."/>
            <person name="Kauserud H."/>
        </authorList>
    </citation>
    <scope>NUCLEOTIDE SEQUENCE</scope>
    <source>
        <strain evidence="2">CBHHK188m</strain>
    </source>
</reference>
<accession>A0AAD7KI22</accession>
<evidence type="ECO:0000256" key="1">
    <source>
        <dbReference type="SAM" id="Phobius"/>
    </source>
</evidence>
<protein>
    <submittedName>
        <fullName evidence="2">Uncharacterized protein</fullName>
    </submittedName>
</protein>
<evidence type="ECO:0000313" key="2">
    <source>
        <dbReference type="EMBL" id="KAJ7785092.1"/>
    </source>
</evidence>
<dbReference type="EMBL" id="JARJLG010000001">
    <property type="protein sequence ID" value="KAJ7785092.1"/>
    <property type="molecule type" value="Genomic_DNA"/>
</dbReference>
<comment type="caution">
    <text evidence="2">The sequence shown here is derived from an EMBL/GenBank/DDBJ whole genome shotgun (WGS) entry which is preliminary data.</text>
</comment>
<feature type="transmembrane region" description="Helical" evidence="1">
    <location>
        <begin position="109"/>
        <end position="133"/>
    </location>
</feature>
<keyword evidence="1" id="KW-0472">Membrane</keyword>